<accession>A0A1Y2MB34</accession>
<reference evidence="2 3" key="1">
    <citation type="journal article" date="2017" name="Genome Announc.">
        <title>Genome sequence of the saprophytic ascomycete Epicoccum nigrum ICMP 19927 strain isolated from New Zealand.</title>
        <authorList>
            <person name="Fokin M."/>
            <person name="Fleetwood D."/>
            <person name="Weir B.S."/>
            <person name="Villas-Boas S.G."/>
        </authorList>
    </citation>
    <scope>NUCLEOTIDE SEQUENCE [LARGE SCALE GENOMIC DNA]</scope>
    <source>
        <strain evidence="2 3">ICMP 19927</strain>
    </source>
</reference>
<organism evidence="2 3">
    <name type="scientific">Epicoccum nigrum</name>
    <name type="common">Soil fungus</name>
    <name type="synonym">Epicoccum purpurascens</name>
    <dbReference type="NCBI Taxonomy" id="105696"/>
    <lineage>
        <taxon>Eukaryota</taxon>
        <taxon>Fungi</taxon>
        <taxon>Dikarya</taxon>
        <taxon>Ascomycota</taxon>
        <taxon>Pezizomycotina</taxon>
        <taxon>Dothideomycetes</taxon>
        <taxon>Pleosporomycetidae</taxon>
        <taxon>Pleosporales</taxon>
        <taxon>Pleosporineae</taxon>
        <taxon>Didymellaceae</taxon>
        <taxon>Epicoccum</taxon>
    </lineage>
</organism>
<feature type="region of interest" description="Disordered" evidence="1">
    <location>
        <begin position="71"/>
        <end position="95"/>
    </location>
</feature>
<dbReference type="AlphaFoldDB" id="A0A1Y2MB34"/>
<dbReference type="Proteomes" id="UP000193240">
    <property type="component" value="Unassembled WGS sequence"/>
</dbReference>
<keyword evidence="3" id="KW-1185">Reference proteome</keyword>
<feature type="compositionally biased region" description="Basic and acidic residues" evidence="1">
    <location>
        <begin position="72"/>
        <end position="82"/>
    </location>
</feature>
<evidence type="ECO:0000313" key="2">
    <source>
        <dbReference type="EMBL" id="OSS53019.1"/>
    </source>
</evidence>
<dbReference type="EMBL" id="KZ107839">
    <property type="protein sequence ID" value="OSS53019.1"/>
    <property type="molecule type" value="Genomic_DNA"/>
</dbReference>
<sequence length="95" mass="10004">MASAGWLALSSKGPAAEAERVVGTERIQFNNHNGALTIATNAVAVAPRGAWGTTGPKRSVVKGQEYLADLRSSTEEGRDDRAMPGWAQRKASVPV</sequence>
<evidence type="ECO:0000313" key="3">
    <source>
        <dbReference type="Proteomes" id="UP000193240"/>
    </source>
</evidence>
<evidence type="ECO:0000256" key="1">
    <source>
        <dbReference type="SAM" id="MobiDB-lite"/>
    </source>
</evidence>
<protein>
    <submittedName>
        <fullName evidence="2">Uncharacterized protein</fullName>
    </submittedName>
</protein>
<gene>
    <name evidence="2" type="ORF">B5807_02766</name>
</gene>
<dbReference type="InParanoid" id="A0A1Y2MB34"/>
<proteinExistence type="predicted"/>
<name>A0A1Y2MB34_EPING</name>